<proteinExistence type="predicted"/>
<sequence>MAEELFQNYNAGDDGAAYSNNGRRLMQTFTVSEWHRTTKLKLLMYRTGSPGALTVSLHPLDGSNEPLTSLASLNIPSPFGGLDLAATWETFFLAALLETGVKYGISIWANAAGQPYTGRAYWRADTTSPTYAGGEARRRLGGTWSDLGYDFMFEEHGDKIILPTPVYAVAGIAAPSVAIADVPPSSVGGLNPALAELML</sequence>
<organism evidence="1">
    <name type="scientific">marine sediment metagenome</name>
    <dbReference type="NCBI Taxonomy" id="412755"/>
    <lineage>
        <taxon>unclassified sequences</taxon>
        <taxon>metagenomes</taxon>
        <taxon>ecological metagenomes</taxon>
    </lineage>
</organism>
<comment type="caution">
    <text evidence="1">The sequence shown here is derived from an EMBL/GenBank/DDBJ whole genome shotgun (WGS) entry which is preliminary data.</text>
</comment>
<dbReference type="EMBL" id="LAZR01001451">
    <property type="protein sequence ID" value="KKN44450.1"/>
    <property type="molecule type" value="Genomic_DNA"/>
</dbReference>
<dbReference type="AlphaFoldDB" id="A0A0F9QK14"/>
<name>A0A0F9QK14_9ZZZZ</name>
<accession>A0A0F9QK14</accession>
<reference evidence="1" key="1">
    <citation type="journal article" date="2015" name="Nature">
        <title>Complex archaea that bridge the gap between prokaryotes and eukaryotes.</title>
        <authorList>
            <person name="Spang A."/>
            <person name="Saw J.H."/>
            <person name="Jorgensen S.L."/>
            <person name="Zaremba-Niedzwiedzka K."/>
            <person name="Martijn J."/>
            <person name="Lind A.E."/>
            <person name="van Eijk R."/>
            <person name="Schleper C."/>
            <person name="Guy L."/>
            <person name="Ettema T.J."/>
        </authorList>
    </citation>
    <scope>NUCLEOTIDE SEQUENCE</scope>
</reference>
<evidence type="ECO:0000313" key="1">
    <source>
        <dbReference type="EMBL" id="KKN44450.1"/>
    </source>
</evidence>
<protein>
    <submittedName>
        <fullName evidence="1">Uncharacterized protein</fullName>
    </submittedName>
</protein>
<gene>
    <name evidence="1" type="ORF">LCGC14_0692970</name>
</gene>